<feature type="compositionally biased region" description="Basic and acidic residues" evidence="1">
    <location>
        <begin position="106"/>
        <end position="116"/>
    </location>
</feature>
<proteinExistence type="predicted"/>
<evidence type="ECO:0000313" key="3">
    <source>
        <dbReference type="Proteomes" id="UP001597109"/>
    </source>
</evidence>
<name>A0ABW3L8D8_9BACL</name>
<dbReference type="RefSeq" id="WP_144840616.1">
    <property type="nucleotide sequence ID" value="NZ_JBHTKI010000002.1"/>
</dbReference>
<gene>
    <name evidence="2" type="ORF">ACFQ1X_00670</name>
</gene>
<evidence type="ECO:0000256" key="1">
    <source>
        <dbReference type="SAM" id="MobiDB-lite"/>
    </source>
</evidence>
<accession>A0ABW3L8D8</accession>
<reference evidence="3" key="1">
    <citation type="journal article" date="2019" name="Int. J. Syst. Evol. Microbiol.">
        <title>The Global Catalogue of Microorganisms (GCM) 10K type strain sequencing project: providing services to taxonomists for standard genome sequencing and annotation.</title>
        <authorList>
            <consortium name="The Broad Institute Genomics Platform"/>
            <consortium name="The Broad Institute Genome Sequencing Center for Infectious Disease"/>
            <person name="Wu L."/>
            <person name="Ma J."/>
        </authorList>
    </citation>
    <scope>NUCLEOTIDE SEQUENCE [LARGE SCALE GENOMIC DNA]</scope>
    <source>
        <strain evidence="3">CCUG 56756</strain>
    </source>
</reference>
<feature type="compositionally biased region" description="Basic and acidic residues" evidence="1">
    <location>
        <begin position="124"/>
        <end position="135"/>
    </location>
</feature>
<dbReference type="Proteomes" id="UP001597109">
    <property type="component" value="Unassembled WGS sequence"/>
</dbReference>
<evidence type="ECO:0000313" key="2">
    <source>
        <dbReference type="EMBL" id="MFD1029951.1"/>
    </source>
</evidence>
<protein>
    <submittedName>
        <fullName evidence="2">Uncharacterized protein</fullName>
    </submittedName>
</protein>
<comment type="caution">
    <text evidence="2">The sequence shown here is derived from an EMBL/GenBank/DDBJ whole genome shotgun (WGS) entry which is preliminary data.</text>
</comment>
<organism evidence="2 3">
    <name type="scientific">Metaplanococcus flavidus</name>
    <dbReference type="NCBI Taxonomy" id="569883"/>
    <lineage>
        <taxon>Bacteria</taxon>
        <taxon>Bacillati</taxon>
        <taxon>Bacillota</taxon>
        <taxon>Bacilli</taxon>
        <taxon>Bacillales</taxon>
        <taxon>Caryophanaceae</taxon>
        <taxon>Metaplanococcus</taxon>
    </lineage>
</organism>
<feature type="compositionally biased region" description="Basic and acidic residues" evidence="1">
    <location>
        <begin position="24"/>
        <end position="42"/>
    </location>
</feature>
<feature type="region of interest" description="Disordered" evidence="1">
    <location>
        <begin position="1"/>
        <end position="135"/>
    </location>
</feature>
<sequence length="135" mass="14642">MTDKKNNNNNAQEKGFNSGAAYGDPKDNTREKQKKPAERNKQDIPFSMDSDGNVSTGDADTENVRTTDSVMDDLSSIDVSEQGLPANDQAESDVPPADPAINDVPDADRSMSDSTEHLAQNAADRTRRKDSNGQK</sequence>
<feature type="compositionally biased region" description="Polar residues" evidence="1">
    <location>
        <begin position="50"/>
        <end position="69"/>
    </location>
</feature>
<dbReference type="EMBL" id="JBHTKI010000002">
    <property type="protein sequence ID" value="MFD1029951.1"/>
    <property type="molecule type" value="Genomic_DNA"/>
</dbReference>
<keyword evidence="3" id="KW-1185">Reference proteome</keyword>